<organism evidence="6 7">
    <name type="scientific">Pollutimonas thiosulfatoxidans</name>
    <dbReference type="NCBI Taxonomy" id="2028345"/>
    <lineage>
        <taxon>Bacteria</taxon>
        <taxon>Pseudomonadati</taxon>
        <taxon>Pseudomonadota</taxon>
        <taxon>Betaproteobacteria</taxon>
        <taxon>Burkholderiales</taxon>
        <taxon>Alcaligenaceae</taxon>
        <taxon>Pollutimonas</taxon>
    </lineage>
</organism>
<evidence type="ECO:0000256" key="3">
    <source>
        <dbReference type="SAM" id="SignalP"/>
    </source>
</evidence>
<dbReference type="InterPro" id="IPR001119">
    <property type="entry name" value="SLH_dom"/>
</dbReference>
<protein>
    <submittedName>
        <fullName evidence="6">Uncharacterized protein</fullName>
    </submittedName>
</protein>
<dbReference type="AlphaFoldDB" id="A0A410GEK1"/>
<feature type="signal peptide" evidence="3">
    <location>
        <begin position="1"/>
        <end position="20"/>
    </location>
</feature>
<dbReference type="EMBL" id="CP022987">
    <property type="protein sequence ID" value="QAA94723.1"/>
    <property type="molecule type" value="Genomic_DNA"/>
</dbReference>
<reference evidence="6 7" key="1">
    <citation type="submission" date="2017-08" db="EMBL/GenBank/DDBJ databases">
        <authorList>
            <person name="Park S.-J."/>
            <person name="Kim H."/>
        </authorList>
    </citation>
    <scope>NUCLEOTIDE SEQUENCE [LARGE SCALE GENOMIC DNA]</scope>
    <source>
        <strain evidence="7">ye3</strain>
    </source>
</reference>
<evidence type="ECO:0000313" key="7">
    <source>
        <dbReference type="Proteomes" id="UP000283474"/>
    </source>
</evidence>
<keyword evidence="3" id="KW-0732">Signal</keyword>
<feature type="domain" description="SLH" evidence="4">
    <location>
        <begin position="141"/>
        <end position="165"/>
    </location>
</feature>
<evidence type="ECO:0000313" key="6">
    <source>
        <dbReference type="EMBL" id="QAA94723.1"/>
    </source>
</evidence>
<dbReference type="Pfam" id="PF00395">
    <property type="entry name" value="SLH"/>
    <property type="match status" value="1"/>
</dbReference>
<feature type="domain" description="Transferrin-binding protein B C-lobe/N-lobe beta-barrel" evidence="5">
    <location>
        <begin position="288"/>
        <end position="410"/>
    </location>
</feature>
<name>A0A410GEK1_9BURK</name>
<sequence length="410" mass="42606">MTTPFKYAATLLLSSVCALAHGEGLTTQEKFDALAAKGIITGTSADAAIDQNMNRAQFARVAALLMGLEAVPSPPQQPNFSDTSRSSWDIANLQGADQTPQSPEGVFSPGGDVSLQDLAKLVVELLELDQNMDNTPNVPGASDWAQGYIKAAVEAGIMPGFSDYTQPATREQLINAAFTASVAILGDQVLDQNMVDPTDANPEGEVTNQDLAGMLGADTDQTTTDSGAADPDAPPESNDNLAWTDQIANEVLIGQLVEESVVQAATSADQVAMYPYFDAGFVTPISDMPFTGTALYNGRASGAFANGTALNGDLTMVADFSAEQIESSIFFDNNMGAAIFTIQQPGNSFTSVSAASGSYGASLDPNPLIVTGVDINGMFYGPAAEEVGGTWGIDFDSGSASADGTFNGKR</sequence>
<dbReference type="OrthoDB" id="5673741at2"/>
<proteinExistence type="predicted"/>
<dbReference type="Proteomes" id="UP000283474">
    <property type="component" value="Chromosome"/>
</dbReference>
<dbReference type="KEGG" id="pus:CKA81_13375"/>
<feature type="chain" id="PRO_5019085759" evidence="3">
    <location>
        <begin position="21"/>
        <end position="410"/>
    </location>
</feature>
<dbReference type="SUPFAM" id="SSF56925">
    <property type="entry name" value="OMPA-like"/>
    <property type="match status" value="1"/>
</dbReference>
<keyword evidence="7" id="KW-1185">Reference proteome</keyword>
<dbReference type="Gene3D" id="2.40.160.90">
    <property type="match status" value="1"/>
</dbReference>
<dbReference type="Pfam" id="PF01298">
    <property type="entry name" value="TbpB_B_D"/>
    <property type="match status" value="1"/>
</dbReference>
<accession>A0A410GEK1</accession>
<gene>
    <name evidence="6" type="ORF">CKA81_13375</name>
</gene>
<dbReference type="InterPro" id="IPR001677">
    <property type="entry name" value="TbpB_B_D"/>
</dbReference>
<evidence type="ECO:0000256" key="1">
    <source>
        <dbReference type="ARBA" id="ARBA00004442"/>
    </source>
</evidence>
<dbReference type="GO" id="GO:0009279">
    <property type="term" value="C:cell outer membrane"/>
    <property type="evidence" value="ECO:0007669"/>
    <property type="project" value="UniProtKB-SubCell"/>
</dbReference>
<dbReference type="RefSeq" id="WP_128355720.1">
    <property type="nucleotide sequence ID" value="NZ_CP022987.1"/>
</dbReference>
<feature type="region of interest" description="Disordered" evidence="2">
    <location>
        <begin position="216"/>
        <end position="240"/>
    </location>
</feature>
<dbReference type="InterPro" id="IPR011250">
    <property type="entry name" value="OMP/PagP_B-barrel"/>
</dbReference>
<evidence type="ECO:0000259" key="5">
    <source>
        <dbReference type="Pfam" id="PF01298"/>
    </source>
</evidence>
<evidence type="ECO:0000259" key="4">
    <source>
        <dbReference type="Pfam" id="PF00395"/>
    </source>
</evidence>
<evidence type="ECO:0000256" key="2">
    <source>
        <dbReference type="SAM" id="MobiDB-lite"/>
    </source>
</evidence>
<comment type="subcellular location">
    <subcellularLocation>
        <location evidence="1">Cell outer membrane</location>
    </subcellularLocation>
</comment>